<evidence type="ECO:0000256" key="7">
    <source>
        <dbReference type="SAM" id="Phobius"/>
    </source>
</evidence>
<feature type="transmembrane region" description="Helical" evidence="7">
    <location>
        <begin position="407"/>
        <end position="426"/>
    </location>
</feature>
<keyword evidence="7" id="KW-0472">Membrane</keyword>
<comment type="caution">
    <text evidence="9">The sequence shown here is derived from an EMBL/GenBank/DDBJ whole genome shotgun (WGS) entry which is preliminary data.</text>
</comment>
<dbReference type="Gene3D" id="3.30.1330.80">
    <property type="entry name" value="Hypothetical protein, similar to alpha- acetolactate decarboxylase, domain 2"/>
    <property type="match status" value="1"/>
</dbReference>
<dbReference type="EMBL" id="JAPFFI010000007">
    <property type="protein sequence ID" value="KAJ6388790.1"/>
    <property type="molecule type" value="Genomic_DNA"/>
</dbReference>
<evidence type="ECO:0000256" key="4">
    <source>
        <dbReference type="ARBA" id="ARBA00023242"/>
    </source>
</evidence>
<feature type="compositionally biased region" description="Low complexity" evidence="6">
    <location>
        <begin position="300"/>
        <end position="319"/>
    </location>
</feature>
<evidence type="ECO:0000256" key="3">
    <source>
        <dbReference type="ARBA" id="ARBA00023163"/>
    </source>
</evidence>
<feature type="compositionally biased region" description="Pro residues" evidence="6">
    <location>
        <begin position="43"/>
        <end position="75"/>
    </location>
</feature>
<dbReference type="Proteomes" id="UP001141253">
    <property type="component" value="Chromosome 3"/>
</dbReference>
<comment type="subcellular location">
    <subcellularLocation>
        <location evidence="5">Nucleus</location>
    </subcellularLocation>
</comment>
<evidence type="ECO:0000313" key="9">
    <source>
        <dbReference type="EMBL" id="KAJ6388790.1"/>
    </source>
</evidence>
<feature type="region of interest" description="Disordered" evidence="6">
    <location>
        <begin position="274"/>
        <end position="327"/>
    </location>
</feature>
<evidence type="ECO:0000256" key="1">
    <source>
        <dbReference type="ARBA" id="ARBA00023015"/>
    </source>
</evidence>
<sequence length="640" mass="67651">METTVSSTSGGGGVTVVASDAPSNYQIAPRSDSNQNSTAGSAPPAPPQAPPAPPQAPQAPPQAPPAPLQAPPPHTPSAAATMPLKKKRGRPRKYGPDGSVTMALSPKPISSAAPASSPVIDFSVAKHKKIKPVSKAKYELENLGEWVACSVGANFTPHIITVNAGEDVTMKIISFSQQGPRAICVLSANGVISSVTLRQPDSSGGTLTYEGRFEILSLSGSFMPSETGGARSRSGGMSVSLASPDGRVVGGGVAGLLVAASPVQVVVGSFLAGNQHEQKPKKQKQDSLSSVMPTSAIPISSADPKSNFSSSSFRGDSWSPLPPESRNKPADINLTLPAAGIADAMFARPPRAAFLGIDGLLGVADQNQNVNEVKRFRCNVLSSSNKYPGSARIFGGYMASVPKEMKLVALPVSLFITFSLAASVVLNFSSAVFLYLLFNILLWVIVLWSYKPSKVEFDGLWPTLQSLCDGEEDPCVMNKVENQSNGNAESSCEVAGDTCFKSENHNNEKDQGNGNAESSCEVDGDTCFKSENHNNEKDQGNGNAESSCDVAGDTYVESKSENHNNEKDRDNGNGKDNDEKYGCSDGCDDDDDGSAGAIGWQDVAEEFDDNLEKRIEDFIAKVNKRWREEKLIEASNKQST</sequence>
<feature type="transmembrane region" description="Helical" evidence="7">
    <location>
        <begin position="432"/>
        <end position="450"/>
    </location>
</feature>
<dbReference type="InterPro" id="IPR005175">
    <property type="entry name" value="PPC_dom"/>
</dbReference>
<feature type="compositionally biased region" description="Polar residues" evidence="6">
    <location>
        <begin position="21"/>
        <end position="40"/>
    </location>
</feature>
<name>A0ABQ9BSM2_9ROSI</name>
<evidence type="ECO:0000256" key="2">
    <source>
        <dbReference type="ARBA" id="ARBA00023125"/>
    </source>
</evidence>
<feature type="compositionally biased region" description="Basic and acidic residues" evidence="6">
    <location>
        <begin position="276"/>
        <end position="285"/>
    </location>
</feature>
<keyword evidence="3 5" id="KW-0804">Transcription</keyword>
<gene>
    <name evidence="9" type="ORF">OIU77_027197</name>
</gene>
<comment type="function">
    <text evidence="5">Transcription factor that specifically binds AT-rich DNA sequences related to the nuclear matrix attachment regions (MARs).</text>
</comment>
<evidence type="ECO:0000313" key="10">
    <source>
        <dbReference type="Proteomes" id="UP001141253"/>
    </source>
</evidence>
<dbReference type="PANTHER" id="PTHR31500">
    <property type="entry name" value="AT-HOOK MOTIF NUCLEAR-LOCALIZED PROTEIN 9"/>
    <property type="match status" value="1"/>
</dbReference>
<organism evidence="9 10">
    <name type="scientific">Salix suchowensis</name>
    <dbReference type="NCBI Taxonomy" id="1278906"/>
    <lineage>
        <taxon>Eukaryota</taxon>
        <taxon>Viridiplantae</taxon>
        <taxon>Streptophyta</taxon>
        <taxon>Embryophyta</taxon>
        <taxon>Tracheophyta</taxon>
        <taxon>Spermatophyta</taxon>
        <taxon>Magnoliopsida</taxon>
        <taxon>eudicotyledons</taxon>
        <taxon>Gunneridae</taxon>
        <taxon>Pentapetalae</taxon>
        <taxon>rosids</taxon>
        <taxon>fabids</taxon>
        <taxon>Malpighiales</taxon>
        <taxon>Salicaceae</taxon>
        <taxon>Saliceae</taxon>
        <taxon>Salix</taxon>
    </lineage>
</organism>
<keyword evidence="2 5" id="KW-0238">DNA-binding</keyword>
<feature type="region of interest" description="Disordered" evidence="6">
    <location>
        <begin position="556"/>
        <end position="597"/>
    </location>
</feature>
<feature type="compositionally biased region" description="Basic and acidic residues" evidence="6">
    <location>
        <begin position="556"/>
        <end position="582"/>
    </location>
</feature>
<dbReference type="CDD" id="cd11378">
    <property type="entry name" value="DUF296"/>
    <property type="match status" value="1"/>
</dbReference>
<feature type="compositionally biased region" description="Basic residues" evidence="6">
    <location>
        <begin position="84"/>
        <end position="93"/>
    </location>
</feature>
<reference evidence="9" key="2">
    <citation type="journal article" date="2023" name="Int. J. Mol. Sci.">
        <title>De Novo Assembly and Annotation of 11 Diverse Shrub Willow (Salix) Genomes Reveals Novel Gene Organization in Sex-Linked Regions.</title>
        <authorList>
            <person name="Hyden B."/>
            <person name="Feng K."/>
            <person name="Yates T.B."/>
            <person name="Jawdy S."/>
            <person name="Cereghino C."/>
            <person name="Smart L.B."/>
            <person name="Muchero W."/>
        </authorList>
    </citation>
    <scope>NUCLEOTIDE SEQUENCE</scope>
    <source>
        <tissue evidence="9">Shoot tip</tissue>
    </source>
</reference>
<keyword evidence="7" id="KW-0812">Transmembrane</keyword>
<feature type="domain" description="PPC" evidence="8">
    <location>
        <begin position="152"/>
        <end position="294"/>
    </location>
</feature>
<evidence type="ECO:0000259" key="8">
    <source>
        <dbReference type="PROSITE" id="PS51742"/>
    </source>
</evidence>
<reference evidence="9" key="1">
    <citation type="submission" date="2022-10" db="EMBL/GenBank/DDBJ databases">
        <authorList>
            <person name="Hyden B.L."/>
            <person name="Feng K."/>
            <person name="Yates T."/>
            <person name="Jawdy S."/>
            <person name="Smart L.B."/>
            <person name="Muchero W."/>
        </authorList>
    </citation>
    <scope>NUCLEOTIDE SEQUENCE</scope>
    <source>
        <tissue evidence="9">Shoot tip</tissue>
    </source>
</reference>
<feature type="region of interest" description="Disordered" evidence="6">
    <location>
        <begin position="1"/>
        <end position="110"/>
    </location>
</feature>
<dbReference type="PANTHER" id="PTHR31500:SF7">
    <property type="entry name" value="AT-HOOK MOTIF NUCLEAR-LOCALIZED PROTEIN 1"/>
    <property type="match status" value="1"/>
</dbReference>
<keyword evidence="1 5" id="KW-0805">Transcription regulation</keyword>
<keyword evidence="10" id="KW-1185">Reference proteome</keyword>
<accession>A0ABQ9BSM2</accession>
<evidence type="ECO:0000256" key="5">
    <source>
        <dbReference type="RuleBase" id="RU367031"/>
    </source>
</evidence>
<proteinExistence type="predicted"/>
<dbReference type="SUPFAM" id="SSF117856">
    <property type="entry name" value="AF0104/ALDC/Ptd012-like"/>
    <property type="match status" value="1"/>
</dbReference>
<dbReference type="InterPro" id="IPR039605">
    <property type="entry name" value="AHL"/>
</dbReference>
<dbReference type="PROSITE" id="PS51742">
    <property type="entry name" value="PPC"/>
    <property type="match status" value="1"/>
</dbReference>
<dbReference type="Pfam" id="PF03479">
    <property type="entry name" value="PCC"/>
    <property type="match status" value="1"/>
</dbReference>
<comment type="domain">
    <text evidence="5">The PPC domain mediates interactions between AHL proteins.</text>
</comment>
<keyword evidence="7" id="KW-1133">Transmembrane helix</keyword>
<protein>
    <recommendedName>
        <fullName evidence="5">AT-hook motif nuclear-localized protein</fullName>
    </recommendedName>
</protein>
<keyword evidence="4 5" id="KW-0539">Nucleus</keyword>
<evidence type="ECO:0000256" key="6">
    <source>
        <dbReference type="SAM" id="MobiDB-lite"/>
    </source>
</evidence>